<dbReference type="EC" id="3.4.24.-" evidence="7"/>
<name>A0A9D1U3V6_9LACO</name>
<evidence type="ECO:0000259" key="6">
    <source>
        <dbReference type="SMART" id="SM00235"/>
    </source>
</evidence>
<dbReference type="InterPro" id="IPR001818">
    <property type="entry name" value="Pept_M10_metallopeptidase"/>
</dbReference>
<dbReference type="SUPFAM" id="SSF55486">
    <property type="entry name" value="Metalloproteases ('zincins'), catalytic domain"/>
    <property type="match status" value="1"/>
</dbReference>
<keyword evidence="7" id="KW-0482">Metalloprotease</keyword>
<organism evidence="7 8">
    <name type="scientific">Candidatus Limosilactobacillus merdipullorum</name>
    <dbReference type="NCBI Taxonomy" id="2838653"/>
    <lineage>
        <taxon>Bacteria</taxon>
        <taxon>Bacillati</taxon>
        <taxon>Bacillota</taxon>
        <taxon>Bacilli</taxon>
        <taxon>Lactobacillales</taxon>
        <taxon>Lactobacillaceae</taxon>
        <taxon>Limosilactobacillus</taxon>
    </lineage>
</organism>
<evidence type="ECO:0000256" key="2">
    <source>
        <dbReference type="ARBA" id="ARBA00022723"/>
    </source>
</evidence>
<dbReference type="GO" id="GO:0006508">
    <property type="term" value="P:proteolysis"/>
    <property type="evidence" value="ECO:0007669"/>
    <property type="project" value="UniProtKB-KW"/>
</dbReference>
<dbReference type="GO" id="GO:0004222">
    <property type="term" value="F:metalloendopeptidase activity"/>
    <property type="evidence" value="ECO:0007669"/>
    <property type="project" value="InterPro"/>
</dbReference>
<dbReference type="GO" id="GO:0031012">
    <property type="term" value="C:extracellular matrix"/>
    <property type="evidence" value="ECO:0007669"/>
    <property type="project" value="InterPro"/>
</dbReference>
<keyword evidence="5" id="KW-1133">Transmembrane helix</keyword>
<dbReference type="InterPro" id="IPR024079">
    <property type="entry name" value="MetalloPept_cat_dom_sf"/>
</dbReference>
<proteinExistence type="predicted"/>
<keyword evidence="2" id="KW-0479">Metal-binding</keyword>
<dbReference type="Pfam" id="PF00413">
    <property type="entry name" value="Peptidase_M10"/>
    <property type="match status" value="1"/>
</dbReference>
<dbReference type="SMART" id="SM00235">
    <property type="entry name" value="ZnMc"/>
    <property type="match status" value="1"/>
</dbReference>
<gene>
    <name evidence="7" type="ORF">H9876_05160</name>
</gene>
<dbReference type="AlphaFoldDB" id="A0A9D1U3V6"/>
<evidence type="ECO:0000256" key="3">
    <source>
        <dbReference type="ARBA" id="ARBA00022801"/>
    </source>
</evidence>
<evidence type="ECO:0000313" key="7">
    <source>
        <dbReference type="EMBL" id="HIW70737.1"/>
    </source>
</evidence>
<feature type="transmembrane region" description="Helical" evidence="5">
    <location>
        <begin position="20"/>
        <end position="42"/>
    </location>
</feature>
<protein>
    <submittedName>
        <fullName evidence="7">Matrixin family metalloprotease</fullName>
        <ecNumber evidence="7">3.4.24.-</ecNumber>
    </submittedName>
</protein>
<dbReference type="InterPro" id="IPR006026">
    <property type="entry name" value="Peptidase_Metallo"/>
</dbReference>
<dbReference type="EMBL" id="DXGK01000108">
    <property type="protein sequence ID" value="HIW70737.1"/>
    <property type="molecule type" value="Genomic_DNA"/>
</dbReference>
<reference evidence="7" key="2">
    <citation type="submission" date="2021-04" db="EMBL/GenBank/DDBJ databases">
        <authorList>
            <person name="Gilroy R."/>
        </authorList>
    </citation>
    <scope>NUCLEOTIDE SEQUENCE</scope>
    <source>
        <strain evidence="7">ChiHejej3B27-2180</strain>
    </source>
</reference>
<accession>A0A9D1U3V6</accession>
<evidence type="ECO:0000256" key="5">
    <source>
        <dbReference type="SAM" id="Phobius"/>
    </source>
</evidence>
<comment type="caution">
    <text evidence="7">The sequence shown here is derived from an EMBL/GenBank/DDBJ whole genome shotgun (WGS) entry which is preliminary data.</text>
</comment>
<sequence>MQHLFSRIVSSIKEGSVVRYFKHFLSRLLLLAVIAGAGWFLWSNRQAQAKAELALYNMQARLAQLTGQRPTQTQKTNQRTDGATTIKGRWPQRNATVYVNTGNSTLDAATQLAMSQWNRTGAFKFQPVDKEDNAQIVVKAMNSNDAAAGKTQTITAAMTGQITHATVFLNAYYLLNPAYGYSEQRIVNTAEHELGHAIGLNHSNHVSVMQPAGSFYTIQPSDVAKINQLYSNKQQ</sequence>
<evidence type="ECO:0000313" key="8">
    <source>
        <dbReference type="Proteomes" id="UP000886878"/>
    </source>
</evidence>
<keyword evidence="4" id="KW-0862">Zinc</keyword>
<keyword evidence="5" id="KW-0812">Transmembrane</keyword>
<dbReference type="GO" id="GO:0008270">
    <property type="term" value="F:zinc ion binding"/>
    <property type="evidence" value="ECO:0007669"/>
    <property type="project" value="InterPro"/>
</dbReference>
<keyword evidence="1" id="KW-0645">Protease</keyword>
<dbReference type="Gene3D" id="3.40.390.10">
    <property type="entry name" value="Collagenase (Catalytic Domain)"/>
    <property type="match status" value="1"/>
</dbReference>
<evidence type="ECO:0000256" key="4">
    <source>
        <dbReference type="ARBA" id="ARBA00022833"/>
    </source>
</evidence>
<evidence type="ECO:0000256" key="1">
    <source>
        <dbReference type="ARBA" id="ARBA00022670"/>
    </source>
</evidence>
<keyword evidence="3 7" id="KW-0378">Hydrolase</keyword>
<keyword evidence="5" id="KW-0472">Membrane</keyword>
<dbReference type="Proteomes" id="UP000886878">
    <property type="component" value="Unassembled WGS sequence"/>
</dbReference>
<reference evidence="7" key="1">
    <citation type="journal article" date="2021" name="PeerJ">
        <title>Extensive microbial diversity within the chicken gut microbiome revealed by metagenomics and culture.</title>
        <authorList>
            <person name="Gilroy R."/>
            <person name="Ravi A."/>
            <person name="Getino M."/>
            <person name="Pursley I."/>
            <person name="Horton D.L."/>
            <person name="Alikhan N.F."/>
            <person name="Baker D."/>
            <person name="Gharbi K."/>
            <person name="Hall N."/>
            <person name="Watson M."/>
            <person name="Adriaenssens E.M."/>
            <person name="Foster-Nyarko E."/>
            <person name="Jarju S."/>
            <person name="Secka A."/>
            <person name="Antonio M."/>
            <person name="Oren A."/>
            <person name="Chaudhuri R.R."/>
            <person name="La Ragione R."/>
            <person name="Hildebrand F."/>
            <person name="Pallen M.J."/>
        </authorList>
    </citation>
    <scope>NUCLEOTIDE SEQUENCE</scope>
    <source>
        <strain evidence="7">ChiHejej3B27-2180</strain>
    </source>
</reference>
<feature type="domain" description="Peptidase metallopeptidase" evidence="6">
    <location>
        <begin position="86"/>
        <end position="232"/>
    </location>
</feature>
<dbReference type="CDD" id="cd04268">
    <property type="entry name" value="ZnMc_MMP_like"/>
    <property type="match status" value="1"/>
</dbReference>